<dbReference type="EnsemblMetazoa" id="GPPI000083-RA">
    <property type="protein sequence ID" value="GPPI000083-PA"/>
    <property type="gene ID" value="GPPI000083"/>
</dbReference>
<evidence type="ECO:0000313" key="2">
    <source>
        <dbReference type="Proteomes" id="UP000092460"/>
    </source>
</evidence>
<sequence>MRRSLVGKTAAIVDSTTLHGSCSECRRKDIGFYKLFVQTKMWFAEKKKMLVVVMARFNRCQEAFEECALLNGSKLSLKNCSFPAANVCETCVACGPSTKAPPPVDLLSVDQVNLSSPNPGLQLASSCSRIGNDIAKRDLSKDTMVKNLRISPRGSYPATTIDLSFMTTINLYARCGMHRRREVISRLASDADVDYIRAHILMKIVTLNPNRVYIFKIKATQDSTFQTYQLSILDLSCLNRFEECLSTFIPRGRKAVKNLAIENDNAVPSTTIGLVTDIVLPGNVPVAKN</sequence>
<evidence type="ECO:0000313" key="1">
    <source>
        <dbReference type="EnsemblMetazoa" id="GPPI000083-PA"/>
    </source>
</evidence>
<accession>A0A1B0AKF8</accession>
<reference evidence="2" key="1">
    <citation type="submission" date="2015-01" db="EMBL/GenBank/DDBJ databases">
        <authorList>
            <person name="Aksoy S."/>
            <person name="Warren W."/>
            <person name="Wilson R.K."/>
        </authorList>
    </citation>
    <scope>NUCLEOTIDE SEQUENCE [LARGE SCALE GENOMIC DNA]</scope>
    <source>
        <strain evidence="2">IAEA</strain>
    </source>
</reference>
<name>A0A1B0AKF8_9MUSC</name>
<dbReference type="EMBL" id="JXJN01025261">
    <property type="status" value="NOT_ANNOTATED_CDS"/>
    <property type="molecule type" value="Genomic_DNA"/>
</dbReference>
<protein>
    <submittedName>
        <fullName evidence="1">Uncharacterized protein</fullName>
    </submittedName>
</protein>
<reference evidence="1" key="2">
    <citation type="submission" date="2020-05" db="UniProtKB">
        <authorList>
            <consortium name="EnsemblMetazoa"/>
        </authorList>
    </citation>
    <scope>IDENTIFICATION</scope>
    <source>
        <strain evidence="1">IAEA</strain>
    </source>
</reference>
<keyword evidence="2" id="KW-1185">Reference proteome</keyword>
<dbReference type="AlphaFoldDB" id="A0A1B0AKF8"/>
<proteinExistence type="predicted"/>
<organism evidence="1 2">
    <name type="scientific">Glossina palpalis gambiensis</name>
    <dbReference type="NCBI Taxonomy" id="67801"/>
    <lineage>
        <taxon>Eukaryota</taxon>
        <taxon>Metazoa</taxon>
        <taxon>Ecdysozoa</taxon>
        <taxon>Arthropoda</taxon>
        <taxon>Hexapoda</taxon>
        <taxon>Insecta</taxon>
        <taxon>Pterygota</taxon>
        <taxon>Neoptera</taxon>
        <taxon>Endopterygota</taxon>
        <taxon>Diptera</taxon>
        <taxon>Brachycera</taxon>
        <taxon>Muscomorpha</taxon>
        <taxon>Hippoboscoidea</taxon>
        <taxon>Glossinidae</taxon>
        <taxon>Glossina</taxon>
    </lineage>
</organism>
<dbReference type="VEuPathDB" id="VectorBase:GPPI000083"/>
<dbReference type="Proteomes" id="UP000092460">
    <property type="component" value="Unassembled WGS sequence"/>
</dbReference>